<evidence type="ECO:0000256" key="9">
    <source>
        <dbReference type="ARBA" id="ARBA00023277"/>
    </source>
</evidence>
<dbReference type="GO" id="GO:0005975">
    <property type="term" value="P:carbohydrate metabolic process"/>
    <property type="evidence" value="ECO:0007669"/>
    <property type="project" value="UniProtKB-UniRule"/>
</dbReference>
<proteinExistence type="inferred from homology"/>
<evidence type="ECO:0000256" key="4">
    <source>
        <dbReference type="ARBA" id="ARBA00009894"/>
    </source>
</evidence>
<feature type="binding site" evidence="10">
    <location>
        <position position="61"/>
    </location>
    <ligand>
        <name>Zn(2+)</name>
        <dbReference type="ChEBI" id="CHEBI:29105"/>
    </ligand>
</feature>
<comment type="pathway">
    <text evidence="10">Carbohydrate biosynthesis; D-glycero-D-manno-heptose 7-phosphate biosynthesis; D-glycero-alpha-D-manno-heptose 7-phosphate and D-glycero-beta-D-manno-heptose 7-phosphate from sedoheptulose 7-phosphate: step 1/1.</text>
</comment>
<evidence type="ECO:0000313" key="13">
    <source>
        <dbReference type="Proteomes" id="UP000245629"/>
    </source>
</evidence>
<protein>
    <recommendedName>
        <fullName evidence="10">Phosphoheptose isomerase</fullName>
        <ecNumber evidence="10">5.3.1.28</ecNumber>
    </recommendedName>
    <alternativeName>
        <fullName evidence="10">Sedoheptulose 7-phosphate isomerase</fullName>
    </alternativeName>
</protein>
<dbReference type="GO" id="GO:2001061">
    <property type="term" value="P:D-glycero-D-manno-heptose 7-phosphate biosynthetic process"/>
    <property type="evidence" value="ECO:0007669"/>
    <property type="project" value="UniProtKB-UniPathway"/>
</dbReference>
<evidence type="ECO:0000256" key="6">
    <source>
        <dbReference type="ARBA" id="ARBA00022723"/>
    </source>
</evidence>
<dbReference type="InterPro" id="IPR001347">
    <property type="entry name" value="SIS_dom"/>
</dbReference>
<dbReference type="UniPathway" id="UPA00041">
    <property type="reaction ID" value="UER00436"/>
</dbReference>
<dbReference type="Proteomes" id="UP000245629">
    <property type="component" value="Plasmid unnamed4"/>
</dbReference>
<keyword evidence="13" id="KW-1185">Reference proteome</keyword>
<dbReference type="RefSeq" id="WP_109334287.1">
    <property type="nucleotide sequence ID" value="NZ_CP029359.1"/>
</dbReference>
<dbReference type="NCBIfam" id="TIGR00441">
    <property type="entry name" value="gmhA"/>
    <property type="match status" value="1"/>
</dbReference>
<dbReference type="PROSITE" id="PS51464">
    <property type="entry name" value="SIS"/>
    <property type="match status" value="1"/>
</dbReference>
<evidence type="ECO:0000256" key="3">
    <source>
        <dbReference type="ARBA" id="ARBA00004496"/>
    </source>
</evidence>
<feature type="binding site" evidence="10">
    <location>
        <position position="180"/>
    </location>
    <ligand>
        <name>Zn(2+)</name>
        <dbReference type="ChEBI" id="CHEBI:29105"/>
    </ligand>
</feature>
<dbReference type="InterPro" id="IPR046348">
    <property type="entry name" value="SIS_dom_sf"/>
</dbReference>
<dbReference type="AlphaFoldDB" id="A0A2S2D185"/>
<feature type="binding site" evidence="10">
    <location>
        <position position="172"/>
    </location>
    <ligand>
        <name>Zn(2+)</name>
        <dbReference type="ChEBI" id="CHEBI:29105"/>
    </ligand>
</feature>
<dbReference type="GO" id="GO:0008270">
    <property type="term" value="F:zinc ion binding"/>
    <property type="evidence" value="ECO:0007669"/>
    <property type="project" value="UniProtKB-UniRule"/>
</dbReference>
<feature type="binding site" evidence="10">
    <location>
        <position position="172"/>
    </location>
    <ligand>
        <name>substrate</name>
    </ligand>
</feature>
<evidence type="ECO:0000256" key="10">
    <source>
        <dbReference type="HAMAP-Rule" id="MF_00067"/>
    </source>
</evidence>
<dbReference type="PANTHER" id="PTHR30390">
    <property type="entry name" value="SEDOHEPTULOSE 7-PHOSPHATE ISOMERASE / DNAA INITIATOR-ASSOCIATING FACTOR FOR REPLICATION INITIATION"/>
    <property type="match status" value="1"/>
</dbReference>
<feature type="binding site" evidence="10">
    <location>
        <position position="65"/>
    </location>
    <ligand>
        <name>Zn(2+)</name>
        <dbReference type="ChEBI" id="CHEBI:29105"/>
    </ligand>
</feature>
<comment type="function">
    <text evidence="2 10">Catalyzes the isomerization of sedoheptulose 7-phosphate in D-glycero-D-manno-heptose 7-phosphate.</text>
</comment>
<feature type="domain" description="SIS" evidence="11">
    <location>
        <begin position="37"/>
        <end position="191"/>
    </location>
</feature>
<keyword evidence="6 10" id="KW-0479">Metal-binding</keyword>
<dbReference type="GO" id="GO:0097367">
    <property type="term" value="F:carbohydrate derivative binding"/>
    <property type="evidence" value="ECO:0007669"/>
    <property type="project" value="InterPro"/>
</dbReference>
<gene>
    <name evidence="10 12" type="primary">gmhA</name>
    <name evidence="12" type="ORF">DEW08_29785</name>
</gene>
<dbReference type="InterPro" id="IPR004515">
    <property type="entry name" value="Phosphoheptose_Isoase"/>
</dbReference>
<dbReference type="CDD" id="cd05006">
    <property type="entry name" value="SIS_GmhA"/>
    <property type="match status" value="1"/>
</dbReference>
<dbReference type="InterPro" id="IPR035461">
    <property type="entry name" value="GmhA/DiaA"/>
</dbReference>
<dbReference type="EMBL" id="CP029359">
    <property type="protein sequence ID" value="AWK90207.1"/>
    <property type="molecule type" value="Genomic_DNA"/>
</dbReference>
<comment type="subunit">
    <text evidence="10">Homotetramer.</text>
</comment>
<geneLocation type="plasmid" evidence="12 13">
    <name>unnamed4</name>
</geneLocation>
<dbReference type="EC" id="5.3.1.28" evidence="10"/>
<evidence type="ECO:0000259" key="11">
    <source>
        <dbReference type="PROSITE" id="PS51464"/>
    </source>
</evidence>
<reference evidence="13" key="1">
    <citation type="submission" date="2018-05" db="EMBL/GenBank/DDBJ databases">
        <title>Azospirillum thermophila sp. nov., a novel isolated from hot spring.</title>
        <authorList>
            <person name="Zhao Z."/>
        </authorList>
    </citation>
    <scope>NUCLEOTIDE SEQUENCE [LARGE SCALE GENOMIC DNA]</scope>
    <source>
        <strain evidence="13">CFH 70021</strain>
        <plasmid evidence="13">unnamed4</plasmid>
    </source>
</reference>
<keyword evidence="8 10" id="KW-0413">Isomerase</keyword>
<dbReference type="GO" id="GO:0005737">
    <property type="term" value="C:cytoplasm"/>
    <property type="evidence" value="ECO:0007669"/>
    <property type="project" value="UniProtKB-SubCell"/>
</dbReference>
<accession>A0A2S2D185</accession>
<dbReference type="HAMAP" id="MF_00067">
    <property type="entry name" value="GmhA"/>
    <property type="match status" value="1"/>
</dbReference>
<feature type="binding site" evidence="10">
    <location>
        <position position="125"/>
    </location>
    <ligand>
        <name>substrate</name>
    </ligand>
</feature>
<dbReference type="Gene3D" id="3.40.50.10490">
    <property type="entry name" value="Glucose-6-phosphate isomerase like protein, domain 1"/>
    <property type="match status" value="1"/>
</dbReference>
<keyword evidence="12" id="KW-0614">Plasmid</keyword>
<evidence type="ECO:0000256" key="2">
    <source>
        <dbReference type="ARBA" id="ARBA00003172"/>
    </source>
</evidence>
<dbReference type="KEGG" id="azz:DEW08_29785"/>
<evidence type="ECO:0000256" key="5">
    <source>
        <dbReference type="ARBA" id="ARBA00022490"/>
    </source>
</evidence>
<evidence type="ECO:0000256" key="8">
    <source>
        <dbReference type="ARBA" id="ARBA00023235"/>
    </source>
</evidence>
<comment type="miscellaneous">
    <text evidence="10">The reaction produces a racemic mixture of D-glycero-alpha-D-manno-heptose 7-phosphate and D-glycero-beta-D-manno-heptose 7-phosphate.</text>
</comment>
<dbReference type="PANTHER" id="PTHR30390:SF6">
    <property type="entry name" value="DNAA INITIATOR-ASSOCIATING PROTEIN DIAA"/>
    <property type="match status" value="1"/>
</dbReference>
<dbReference type="OrthoDB" id="9810929at2"/>
<keyword evidence="9 10" id="KW-0119">Carbohydrate metabolism</keyword>
<dbReference type="Pfam" id="PF13580">
    <property type="entry name" value="SIS_2"/>
    <property type="match status" value="1"/>
</dbReference>
<comment type="cofactor">
    <cofactor evidence="10">
        <name>Zn(2+)</name>
        <dbReference type="ChEBI" id="CHEBI:29105"/>
    </cofactor>
    <text evidence="10">Binds 1 zinc ion per subunit.</text>
</comment>
<feature type="binding site" evidence="10">
    <location>
        <begin position="120"/>
        <end position="122"/>
    </location>
    <ligand>
        <name>substrate</name>
    </ligand>
</feature>
<dbReference type="SUPFAM" id="SSF53697">
    <property type="entry name" value="SIS domain"/>
    <property type="match status" value="1"/>
</dbReference>
<comment type="catalytic activity">
    <reaction evidence="1 10">
        <text>2 D-sedoheptulose 7-phosphate = D-glycero-alpha-D-manno-heptose 7-phosphate + D-glycero-beta-D-manno-heptose 7-phosphate</text>
        <dbReference type="Rhea" id="RHEA:27489"/>
        <dbReference type="ChEBI" id="CHEBI:57483"/>
        <dbReference type="ChEBI" id="CHEBI:60203"/>
        <dbReference type="ChEBI" id="CHEBI:60204"/>
        <dbReference type="EC" id="5.3.1.28"/>
    </reaction>
</comment>
<feature type="binding site" evidence="10">
    <location>
        <position position="65"/>
    </location>
    <ligand>
        <name>substrate</name>
    </ligand>
</feature>
<name>A0A2S2D185_9PROT</name>
<organism evidence="12 13">
    <name type="scientific">Azospirillum thermophilum</name>
    <dbReference type="NCBI Taxonomy" id="2202148"/>
    <lineage>
        <taxon>Bacteria</taxon>
        <taxon>Pseudomonadati</taxon>
        <taxon>Pseudomonadota</taxon>
        <taxon>Alphaproteobacteria</taxon>
        <taxon>Rhodospirillales</taxon>
        <taxon>Azospirillaceae</taxon>
        <taxon>Azospirillum</taxon>
    </lineage>
</organism>
<evidence type="ECO:0000256" key="1">
    <source>
        <dbReference type="ARBA" id="ARBA00000348"/>
    </source>
</evidence>
<comment type="subcellular location">
    <subcellularLocation>
        <location evidence="3 10">Cytoplasm</location>
    </subcellularLocation>
</comment>
<keyword evidence="5 10" id="KW-0963">Cytoplasm</keyword>
<dbReference type="GO" id="GO:0008968">
    <property type="term" value="F:D-sedoheptulose 7-phosphate isomerase activity"/>
    <property type="evidence" value="ECO:0007669"/>
    <property type="project" value="UniProtKB-UniRule"/>
</dbReference>
<evidence type="ECO:0000256" key="7">
    <source>
        <dbReference type="ARBA" id="ARBA00022833"/>
    </source>
</evidence>
<feature type="binding site" evidence="10">
    <location>
        <begin position="94"/>
        <end position="95"/>
    </location>
    <ligand>
        <name>substrate</name>
    </ligand>
</feature>
<keyword evidence="7 10" id="KW-0862">Zinc</keyword>
<sequence length="191" mass="19842">MNIPTADRIRDAFLETSRNFAAFAEQTGPVAVAAGLMIEGLRGGGKVLFCGNGGSAADSQHLAAELTGRYLHDRPPLAAVALTVDSSALTAIANDYSYDEVFARQVRALGRAGDVLVGISTSGNSRNVVAALEAARALGLRTVGLTGAGGGRMAELCDVCIRVPSTDTPRIQEMHIAAGHMLCELVETAFL</sequence>
<feature type="binding site" evidence="10">
    <location>
        <begin position="52"/>
        <end position="54"/>
    </location>
    <ligand>
        <name>substrate</name>
    </ligand>
</feature>
<evidence type="ECO:0000313" key="12">
    <source>
        <dbReference type="EMBL" id="AWK90207.1"/>
    </source>
</evidence>
<dbReference type="InterPro" id="IPR050099">
    <property type="entry name" value="SIS_GmhA/DiaA_subfam"/>
</dbReference>
<comment type="similarity">
    <text evidence="4 10">Belongs to the SIS family. GmhA subfamily.</text>
</comment>